<name>A0A418KH58_9ACTN</name>
<evidence type="ECO:0000313" key="5">
    <source>
        <dbReference type="EMBL" id="RIQ11397.1"/>
    </source>
</evidence>
<feature type="active site" description="Tele-phosphohistidine intermediate" evidence="1">
    <location>
        <position position="260"/>
    </location>
</feature>
<dbReference type="CDD" id="cd09279">
    <property type="entry name" value="RNase_HI_like"/>
    <property type="match status" value="1"/>
</dbReference>
<evidence type="ECO:0000313" key="6">
    <source>
        <dbReference type="Proteomes" id="UP000284057"/>
    </source>
</evidence>
<feature type="domain" description="RNase H type-1" evidence="4">
    <location>
        <begin position="93"/>
        <end position="225"/>
    </location>
</feature>
<dbReference type="SUPFAM" id="SSF53098">
    <property type="entry name" value="Ribonuclease H-like"/>
    <property type="match status" value="1"/>
</dbReference>
<sequence>MGADRPGRRRGPCRASGAGRRGPGRPAGAVREDPRRSRRHRRGGAAAAPVRGLHDPARRRRAGPHPRAPGRRRGPARGVPAHPGPYPRVRAVTSRRLIVEADGGSRGNPGPAAFGAVVRDAETGEVLAETAEAIGVATNNVAEYRGLLAGLRAARGVDPDAVVEARLDSKLVVEQLSGRWQIKNAELRPLAHEAGRIFPRDRVSYTWVPRAENAHADRLVNQALDGRPVQPPADVTAPPTKLTAWTPELGPPTTLHVVRHGQTSMTAARRFSGGGVPGPSLDDTGREQAARAAELLSTSGAVAVVCSPMLRTRETADIIGRRLGLTPTVDEAWRECHFGEWDGLTLAEIGERYPGALAGWYGSPAQRPPGGESLDDVVPRITAARDALLAAYPGQPVVVVTHSIPMRTLTRLVLGAPPESLFRLLPSPGSVTELQYFADGSTALPSFGHRP</sequence>
<gene>
    <name evidence="5" type="ORF">DY240_28840</name>
</gene>
<dbReference type="AlphaFoldDB" id="A0A418KH58"/>
<evidence type="ECO:0000259" key="4">
    <source>
        <dbReference type="PROSITE" id="PS50879"/>
    </source>
</evidence>
<dbReference type="InterPro" id="IPR012337">
    <property type="entry name" value="RNaseH-like_sf"/>
</dbReference>
<dbReference type="Gene3D" id="3.30.420.10">
    <property type="entry name" value="Ribonuclease H-like superfamily/Ribonuclease H"/>
    <property type="match status" value="1"/>
</dbReference>
<dbReference type="EMBL" id="QUAL01000424">
    <property type="protein sequence ID" value="RIQ11397.1"/>
    <property type="molecule type" value="Genomic_DNA"/>
</dbReference>
<dbReference type="GO" id="GO:0016791">
    <property type="term" value="F:phosphatase activity"/>
    <property type="evidence" value="ECO:0007669"/>
    <property type="project" value="TreeGrafter"/>
</dbReference>
<feature type="compositionally biased region" description="Basic residues" evidence="3">
    <location>
        <begin position="57"/>
        <end position="75"/>
    </location>
</feature>
<dbReference type="GO" id="GO:0003676">
    <property type="term" value="F:nucleic acid binding"/>
    <property type="evidence" value="ECO:0007669"/>
    <property type="project" value="InterPro"/>
</dbReference>
<dbReference type="PANTHER" id="PTHR48100">
    <property type="entry name" value="BROAD-SPECIFICITY PHOSPHATASE YOR283W-RELATED"/>
    <property type="match status" value="1"/>
</dbReference>
<dbReference type="Pfam" id="PF13456">
    <property type="entry name" value="RVT_3"/>
    <property type="match status" value="1"/>
</dbReference>
<protein>
    <submittedName>
        <fullName evidence="5">Bifunctional RNase H/acid phosphatase</fullName>
    </submittedName>
</protein>
<organism evidence="5 6">
    <name type="scientific">Jiangella rhizosphaerae</name>
    <dbReference type="NCBI Taxonomy" id="2293569"/>
    <lineage>
        <taxon>Bacteria</taxon>
        <taxon>Bacillati</taxon>
        <taxon>Actinomycetota</taxon>
        <taxon>Actinomycetes</taxon>
        <taxon>Jiangellales</taxon>
        <taxon>Jiangellaceae</taxon>
        <taxon>Jiangella</taxon>
    </lineage>
</organism>
<reference evidence="5 6" key="1">
    <citation type="submission" date="2018-09" db="EMBL/GenBank/DDBJ databases">
        <title>Isolation, diversity and antifungal activity of actinobacteria from wheat.</title>
        <authorList>
            <person name="Han C."/>
        </authorList>
    </citation>
    <scope>NUCLEOTIDE SEQUENCE [LARGE SCALE GENOMIC DNA]</scope>
    <source>
        <strain evidence="5 6">NEAU-YY265</strain>
    </source>
</reference>
<evidence type="ECO:0000256" key="3">
    <source>
        <dbReference type="SAM" id="MobiDB-lite"/>
    </source>
</evidence>
<dbReference type="InterPro" id="IPR002156">
    <property type="entry name" value="RNaseH_domain"/>
</dbReference>
<dbReference type="InterPro" id="IPR029033">
    <property type="entry name" value="His_PPase_superfam"/>
</dbReference>
<dbReference type="InterPro" id="IPR013078">
    <property type="entry name" value="His_Pase_superF_clade-1"/>
</dbReference>
<keyword evidence="6" id="KW-1185">Reference proteome</keyword>
<feature type="active site" description="Proton donor/acceptor" evidence="1">
    <location>
        <position position="335"/>
    </location>
</feature>
<dbReference type="Gene3D" id="3.40.50.1240">
    <property type="entry name" value="Phosphoglycerate mutase-like"/>
    <property type="match status" value="1"/>
</dbReference>
<dbReference type="GO" id="GO:0005737">
    <property type="term" value="C:cytoplasm"/>
    <property type="evidence" value="ECO:0007669"/>
    <property type="project" value="TreeGrafter"/>
</dbReference>
<dbReference type="InterPro" id="IPR050275">
    <property type="entry name" value="PGM_Phosphatase"/>
</dbReference>
<comment type="caution">
    <text evidence="5">The sequence shown here is derived from an EMBL/GenBank/DDBJ whole genome shotgun (WGS) entry which is preliminary data.</text>
</comment>
<evidence type="ECO:0000256" key="2">
    <source>
        <dbReference type="PIRSR" id="PIRSR613078-2"/>
    </source>
</evidence>
<dbReference type="OrthoDB" id="5296884at2"/>
<feature type="binding site" evidence="2">
    <location>
        <position position="311"/>
    </location>
    <ligand>
        <name>substrate</name>
    </ligand>
</feature>
<dbReference type="PANTHER" id="PTHR48100:SF1">
    <property type="entry name" value="HISTIDINE PHOSPHATASE FAMILY PROTEIN-RELATED"/>
    <property type="match status" value="1"/>
</dbReference>
<dbReference type="PROSITE" id="PS50879">
    <property type="entry name" value="RNASE_H_1"/>
    <property type="match status" value="1"/>
</dbReference>
<dbReference type="Proteomes" id="UP000284057">
    <property type="component" value="Unassembled WGS sequence"/>
</dbReference>
<dbReference type="NCBIfam" id="NF005567">
    <property type="entry name" value="PRK07238.1"/>
    <property type="match status" value="1"/>
</dbReference>
<dbReference type="InterPro" id="IPR036397">
    <property type="entry name" value="RNaseH_sf"/>
</dbReference>
<dbReference type="SUPFAM" id="SSF53254">
    <property type="entry name" value="Phosphoglycerate mutase-like"/>
    <property type="match status" value="1"/>
</dbReference>
<evidence type="ECO:0000256" key="1">
    <source>
        <dbReference type="PIRSR" id="PIRSR613078-1"/>
    </source>
</evidence>
<dbReference type="Pfam" id="PF00300">
    <property type="entry name" value="His_Phos_1"/>
    <property type="match status" value="1"/>
</dbReference>
<feature type="compositionally biased region" description="Low complexity" evidence="3">
    <location>
        <begin position="13"/>
        <end position="29"/>
    </location>
</feature>
<accession>A0A418KH58</accession>
<feature type="region of interest" description="Disordered" evidence="3">
    <location>
        <begin position="1"/>
        <end position="87"/>
    </location>
</feature>
<proteinExistence type="predicted"/>
<dbReference type="SMART" id="SM00855">
    <property type="entry name" value="PGAM"/>
    <property type="match status" value="1"/>
</dbReference>
<dbReference type="GO" id="GO:0004523">
    <property type="term" value="F:RNA-DNA hybrid ribonuclease activity"/>
    <property type="evidence" value="ECO:0007669"/>
    <property type="project" value="InterPro"/>
</dbReference>
<dbReference type="CDD" id="cd07067">
    <property type="entry name" value="HP_PGM_like"/>
    <property type="match status" value="1"/>
</dbReference>